<sequence>MSLENNTYQPLVSIITVNYNNTGVTAELLLSLNNITYSNLEVIVVDNASEEDPSITLTAIRKDVKVLRSRINRGFAGGNNLGIREASGEYFFLVNNDTEFTEGLIEGLLEVFRQHRDAGVVSPKFHYFFHPGTIEYAGYQEVDHWTGRNSMIGCREQDNGQYDELKETPYAHGGGMMIAAKALRKVGLMPELYFLYYEEFDWCEMFKRKGYKIYYQYKSLIYHKESMTTGKNSVLKTYYITRNRILFMRRNMKGAALFIFLVYFTFLTIPKNTLQFLLKRELSHLKAFWSGVLWHLGHLKPMQTYVWHSRFY</sequence>
<dbReference type="PANTHER" id="PTHR43179:SF12">
    <property type="entry name" value="GALACTOFURANOSYLTRANSFERASE GLFT2"/>
    <property type="match status" value="1"/>
</dbReference>
<evidence type="ECO:0000256" key="3">
    <source>
        <dbReference type="ARBA" id="ARBA00022679"/>
    </source>
</evidence>
<dbReference type="AlphaFoldDB" id="A0A433WH21"/>
<dbReference type="SUPFAM" id="SSF53448">
    <property type="entry name" value="Nucleotide-diphospho-sugar transferases"/>
    <property type="match status" value="1"/>
</dbReference>
<comment type="caution">
    <text evidence="5">The sequence shown here is derived from an EMBL/GenBank/DDBJ whole genome shotgun (WGS) entry which is preliminary data.</text>
</comment>
<dbReference type="InterPro" id="IPR001173">
    <property type="entry name" value="Glyco_trans_2-like"/>
</dbReference>
<dbReference type="GO" id="GO:0016757">
    <property type="term" value="F:glycosyltransferase activity"/>
    <property type="evidence" value="ECO:0007669"/>
    <property type="project" value="UniProtKB-KW"/>
</dbReference>
<dbReference type="Gene3D" id="3.90.550.10">
    <property type="entry name" value="Spore Coat Polysaccharide Biosynthesis Protein SpsA, Chain A"/>
    <property type="match status" value="1"/>
</dbReference>
<keyword evidence="6" id="KW-1185">Reference proteome</keyword>
<proteinExistence type="inferred from homology"/>
<evidence type="ECO:0000313" key="6">
    <source>
        <dbReference type="Proteomes" id="UP000281028"/>
    </source>
</evidence>
<evidence type="ECO:0000256" key="2">
    <source>
        <dbReference type="ARBA" id="ARBA00022676"/>
    </source>
</evidence>
<evidence type="ECO:0000313" key="5">
    <source>
        <dbReference type="EMBL" id="NSL86691.1"/>
    </source>
</evidence>
<comment type="similarity">
    <text evidence="1">Belongs to the glycosyltransferase 2 family.</text>
</comment>
<dbReference type="CDD" id="cd04186">
    <property type="entry name" value="GT_2_like_c"/>
    <property type="match status" value="1"/>
</dbReference>
<evidence type="ECO:0000256" key="1">
    <source>
        <dbReference type="ARBA" id="ARBA00006739"/>
    </source>
</evidence>
<evidence type="ECO:0000259" key="4">
    <source>
        <dbReference type="Pfam" id="PF00535"/>
    </source>
</evidence>
<reference evidence="5" key="1">
    <citation type="submission" date="2020-05" db="EMBL/GenBank/DDBJ databases">
        <title>Chitinophaga laudate sp. nov., isolated from a tropical peat swamp.</title>
        <authorList>
            <person name="Goh C.B.S."/>
            <person name="Lee M.S."/>
            <person name="Parimannan S."/>
            <person name="Pasbakhsh P."/>
            <person name="Yule C.M."/>
            <person name="Rajandas H."/>
            <person name="Loke S."/>
            <person name="Croft L."/>
            <person name="Tan J.B.L."/>
        </authorList>
    </citation>
    <scope>NUCLEOTIDE SEQUENCE</scope>
    <source>
        <strain evidence="5">Mgbs1</strain>
    </source>
</reference>
<dbReference type="OrthoDB" id="9771846at2"/>
<accession>A0A433WH21</accession>
<dbReference type="Pfam" id="PF00535">
    <property type="entry name" value="Glycos_transf_2"/>
    <property type="match status" value="1"/>
</dbReference>
<name>A0A433WH21_9BACT</name>
<dbReference type="PANTHER" id="PTHR43179">
    <property type="entry name" value="RHAMNOSYLTRANSFERASE WBBL"/>
    <property type="match status" value="1"/>
</dbReference>
<gene>
    <name evidence="5" type="ORF">ECE50_007610</name>
</gene>
<dbReference type="EMBL" id="RIAR02000001">
    <property type="protein sequence ID" value="NSL86691.1"/>
    <property type="molecule type" value="Genomic_DNA"/>
</dbReference>
<protein>
    <submittedName>
        <fullName evidence="5">Glycosyltransferase family 2 protein</fullName>
    </submittedName>
</protein>
<dbReference type="InterPro" id="IPR029044">
    <property type="entry name" value="Nucleotide-diphossugar_trans"/>
</dbReference>
<keyword evidence="3" id="KW-0808">Transferase</keyword>
<feature type="domain" description="Glycosyltransferase 2-like" evidence="4">
    <location>
        <begin position="13"/>
        <end position="185"/>
    </location>
</feature>
<organism evidence="5 6">
    <name type="scientific">Chitinophaga solisilvae</name>
    <dbReference type="NCBI Taxonomy" id="1233460"/>
    <lineage>
        <taxon>Bacteria</taxon>
        <taxon>Pseudomonadati</taxon>
        <taxon>Bacteroidota</taxon>
        <taxon>Chitinophagia</taxon>
        <taxon>Chitinophagales</taxon>
        <taxon>Chitinophagaceae</taxon>
        <taxon>Chitinophaga</taxon>
    </lineage>
</organism>
<dbReference type="Proteomes" id="UP000281028">
    <property type="component" value="Unassembled WGS sequence"/>
</dbReference>
<keyword evidence="2" id="KW-0328">Glycosyltransferase</keyword>